<feature type="coiled-coil region" evidence="1">
    <location>
        <begin position="151"/>
        <end position="178"/>
    </location>
</feature>
<keyword evidence="1" id="KW-0175">Coiled coil</keyword>
<gene>
    <name evidence="2" type="ORF">M0812_09805</name>
</gene>
<dbReference type="AlphaFoldDB" id="A0AAV7ZTZ3"/>
<reference evidence="2" key="1">
    <citation type="submission" date="2022-08" db="EMBL/GenBank/DDBJ databases">
        <title>Novel sulphate-reducing endosymbionts in the free-living metamonad Anaeramoeba.</title>
        <authorList>
            <person name="Jerlstrom-Hultqvist J."/>
            <person name="Cepicka I."/>
            <person name="Gallot-Lavallee L."/>
            <person name="Salas-Leiva D."/>
            <person name="Curtis B.A."/>
            <person name="Zahonova K."/>
            <person name="Pipaliya S."/>
            <person name="Dacks J."/>
            <person name="Roger A.J."/>
        </authorList>
    </citation>
    <scope>NUCLEOTIDE SEQUENCE</scope>
    <source>
        <strain evidence="2">Busselton2</strain>
    </source>
</reference>
<accession>A0AAV7ZTZ3</accession>
<feature type="coiled-coil region" evidence="1">
    <location>
        <begin position="51"/>
        <end position="126"/>
    </location>
</feature>
<proteinExistence type="predicted"/>
<evidence type="ECO:0000313" key="2">
    <source>
        <dbReference type="EMBL" id="KAJ3443957.1"/>
    </source>
</evidence>
<dbReference type="EMBL" id="JANTQA010000023">
    <property type="protein sequence ID" value="KAJ3443957.1"/>
    <property type="molecule type" value="Genomic_DNA"/>
</dbReference>
<evidence type="ECO:0000256" key="1">
    <source>
        <dbReference type="SAM" id="Coils"/>
    </source>
</evidence>
<organism evidence="2 3">
    <name type="scientific">Anaeramoeba flamelloides</name>
    <dbReference type="NCBI Taxonomy" id="1746091"/>
    <lineage>
        <taxon>Eukaryota</taxon>
        <taxon>Metamonada</taxon>
        <taxon>Anaeramoebidae</taxon>
        <taxon>Anaeramoeba</taxon>
    </lineage>
</organism>
<protein>
    <submittedName>
        <fullName evidence="2">Uncharacterized protein</fullName>
    </submittedName>
</protein>
<dbReference type="Proteomes" id="UP001146793">
    <property type="component" value="Unassembled WGS sequence"/>
</dbReference>
<comment type="caution">
    <text evidence="2">The sequence shown here is derived from an EMBL/GenBank/DDBJ whole genome shotgun (WGS) entry which is preliminary data.</text>
</comment>
<sequence length="189" mass="22469">MSQIFEEIENRLDQINKQIVPTLETKLNEVSLLKTQQFNRNQQLLKKSRKVQNKKSKLLEMAREMEHLLKNLNHQMKTVEQNLNEEVLTGQDLDLQKELSISNHFLLEQQQSLKKKEKQIMQFSQDFINKQSQINNQLNNQKAFEKIEKVLQDETHMIKLLQRKIVQLEKNIPQKAKEGLNSKLEIDLK</sequence>
<evidence type="ECO:0000313" key="3">
    <source>
        <dbReference type="Proteomes" id="UP001146793"/>
    </source>
</evidence>
<name>A0AAV7ZTZ3_9EUKA</name>